<dbReference type="EMBL" id="AP018449">
    <property type="protein sequence ID" value="BBB89715.1"/>
    <property type="molecule type" value="Genomic_DNA"/>
</dbReference>
<evidence type="ECO:0000256" key="3">
    <source>
        <dbReference type="ARBA" id="ARBA00022692"/>
    </source>
</evidence>
<evidence type="ECO:0000313" key="8">
    <source>
        <dbReference type="EMBL" id="BBB89715.1"/>
    </source>
</evidence>
<evidence type="ECO:0000256" key="5">
    <source>
        <dbReference type="ARBA" id="ARBA00023136"/>
    </source>
</evidence>
<name>A0A348AF67_9FIRM</name>
<feature type="transmembrane region" description="Helical" evidence="6">
    <location>
        <begin position="165"/>
        <end position="189"/>
    </location>
</feature>
<dbReference type="PANTHER" id="PTHR31272">
    <property type="entry name" value="CYTOCHROME C-TYPE BIOGENESIS PROTEIN HI_1454-RELATED"/>
    <property type="match status" value="1"/>
</dbReference>
<feature type="domain" description="Cytochrome C biogenesis protein transmembrane" evidence="7">
    <location>
        <begin position="5"/>
        <end position="217"/>
    </location>
</feature>
<feature type="transmembrane region" description="Helical" evidence="6">
    <location>
        <begin position="201"/>
        <end position="219"/>
    </location>
</feature>
<keyword evidence="8" id="KW-0560">Oxidoreductase</keyword>
<dbReference type="Pfam" id="PF02683">
    <property type="entry name" value="DsbD_TM"/>
    <property type="match status" value="1"/>
</dbReference>
<feature type="transmembrane region" description="Helical" evidence="6">
    <location>
        <begin position="50"/>
        <end position="79"/>
    </location>
</feature>
<keyword evidence="9" id="KW-1185">Reference proteome</keyword>
<feature type="transmembrane region" description="Helical" evidence="6">
    <location>
        <begin position="91"/>
        <end position="109"/>
    </location>
</feature>
<dbReference type="EC" id="1.8.1.8" evidence="8"/>
<dbReference type="PANTHER" id="PTHR31272:SF4">
    <property type="entry name" value="CYTOCHROME C-TYPE BIOGENESIS PROTEIN HI_1454-RELATED"/>
    <property type="match status" value="1"/>
</dbReference>
<sequence>MSTSLTLVAVFGAGVVSFLSPCVLPLLPTYTAMLAGTGINTSGKGSQRRLITNTLCFLSGFIVVFMIMGATASFLGQLFFHYQEVIRKAGAIFMILMGIHLSGIVKISVLERDYRPLLNETFEGSGGAFFLGIAFTSGWTPCISPILTTILLYAGASSTVGQGAFLLFVYAMGFCVPFLAAALLLNHVLPRIKGYYKYLTVIRRLSGLLIAIIGTIMYLDLIPRILGFLTDIL</sequence>
<comment type="subcellular location">
    <subcellularLocation>
        <location evidence="1">Membrane</location>
        <topology evidence="1">Multi-pass membrane protein</topology>
    </subcellularLocation>
</comment>
<evidence type="ECO:0000256" key="2">
    <source>
        <dbReference type="ARBA" id="ARBA00006143"/>
    </source>
</evidence>
<feature type="transmembrane region" description="Helical" evidence="6">
    <location>
        <begin position="129"/>
        <end position="153"/>
    </location>
</feature>
<evidence type="ECO:0000259" key="7">
    <source>
        <dbReference type="Pfam" id="PF02683"/>
    </source>
</evidence>
<organism evidence="8 9">
    <name type="scientific">Methylomusa anaerophila</name>
    <dbReference type="NCBI Taxonomy" id="1930071"/>
    <lineage>
        <taxon>Bacteria</taxon>
        <taxon>Bacillati</taxon>
        <taxon>Bacillota</taxon>
        <taxon>Negativicutes</taxon>
        <taxon>Selenomonadales</taxon>
        <taxon>Sporomusaceae</taxon>
        <taxon>Methylomusa</taxon>
    </lineage>
</organism>
<dbReference type="GO" id="GO:0017004">
    <property type="term" value="P:cytochrome complex assembly"/>
    <property type="evidence" value="ECO:0007669"/>
    <property type="project" value="InterPro"/>
</dbReference>
<dbReference type="RefSeq" id="WP_126305934.1">
    <property type="nucleotide sequence ID" value="NZ_AP018449.1"/>
</dbReference>
<evidence type="ECO:0000256" key="6">
    <source>
        <dbReference type="SAM" id="Phobius"/>
    </source>
</evidence>
<dbReference type="GO" id="GO:0047134">
    <property type="term" value="F:protein-disulfide reductase [NAD(P)H] activity"/>
    <property type="evidence" value="ECO:0007669"/>
    <property type="project" value="UniProtKB-EC"/>
</dbReference>
<evidence type="ECO:0000256" key="1">
    <source>
        <dbReference type="ARBA" id="ARBA00004141"/>
    </source>
</evidence>
<dbReference type="Proteomes" id="UP000276437">
    <property type="component" value="Chromosome"/>
</dbReference>
<feature type="transmembrane region" description="Helical" evidence="6">
    <location>
        <begin position="7"/>
        <end position="30"/>
    </location>
</feature>
<dbReference type="GO" id="GO:0016020">
    <property type="term" value="C:membrane"/>
    <property type="evidence" value="ECO:0007669"/>
    <property type="project" value="UniProtKB-SubCell"/>
</dbReference>
<keyword evidence="5 6" id="KW-0472">Membrane</keyword>
<gene>
    <name evidence="8" type="primary">dsbD</name>
    <name evidence="8" type="ORF">MAMMFC1_00348</name>
</gene>
<keyword evidence="4 6" id="KW-1133">Transmembrane helix</keyword>
<dbReference type="OrthoDB" id="9809733at2"/>
<evidence type="ECO:0000256" key="4">
    <source>
        <dbReference type="ARBA" id="ARBA00022989"/>
    </source>
</evidence>
<proteinExistence type="inferred from homology"/>
<reference evidence="8 9" key="1">
    <citation type="journal article" date="2018" name="Int. J. Syst. Evol. Microbiol.">
        <title>Methylomusa anaerophila gen. nov., sp. nov., an anaerobic methanol-utilizing bacterium isolated from a microbial fuel cell.</title>
        <authorList>
            <person name="Amano N."/>
            <person name="Yamamuro A."/>
            <person name="Miyahara M."/>
            <person name="Kouzuma A."/>
            <person name="Abe T."/>
            <person name="Watanabe K."/>
        </authorList>
    </citation>
    <scope>NUCLEOTIDE SEQUENCE [LARGE SCALE GENOMIC DNA]</scope>
    <source>
        <strain evidence="8 9">MMFC1</strain>
    </source>
</reference>
<dbReference type="InterPro" id="IPR003834">
    <property type="entry name" value="Cyt_c_assmbl_TM_dom"/>
</dbReference>
<accession>A0A348AF67</accession>
<evidence type="ECO:0000313" key="9">
    <source>
        <dbReference type="Proteomes" id="UP000276437"/>
    </source>
</evidence>
<keyword evidence="3 6" id="KW-0812">Transmembrane</keyword>
<dbReference type="KEGG" id="mana:MAMMFC1_00348"/>
<dbReference type="InterPro" id="IPR051790">
    <property type="entry name" value="Cytochrome_c-biogenesis_DsbD"/>
</dbReference>
<protein>
    <submittedName>
        <fullName evidence="8">Thiol:disulfide interchange protein DsbD</fullName>
        <ecNumber evidence="8">1.8.1.8</ecNumber>
    </submittedName>
</protein>
<comment type="similarity">
    <text evidence="2">Belongs to the DsbD family.</text>
</comment>
<dbReference type="AlphaFoldDB" id="A0A348AF67"/>